<dbReference type="PANTHER" id="PTHR30273:SF2">
    <property type="entry name" value="PROTEIN FECR"/>
    <property type="match status" value="1"/>
</dbReference>
<evidence type="ECO:0000259" key="3">
    <source>
        <dbReference type="Pfam" id="PF16344"/>
    </source>
</evidence>
<evidence type="ECO:0000313" key="4">
    <source>
        <dbReference type="EMBL" id="WEK34643.1"/>
    </source>
</evidence>
<feature type="domain" description="FecR protein" evidence="2">
    <location>
        <begin position="111"/>
        <end position="205"/>
    </location>
</feature>
<dbReference type="Proteomes" id="UP001220610">
    <property type="component" value="Chromosome"/>
</dbReference>
<dbReference type="Pfam" id="PF04773">
    <property type="entry name" value="FecR"/>
    <property type="match status" value="1"/>
</dbReference>
<dbReference type="Pfam" id="PF16344">
    <property type="entry name" value="FecR_C"/>
    <property type="match status" value="1"/>
</dbReference>
<keyword evidence="1" id="KW-1133">Transmembrane helix</keyword>
<evidence type="ECO:0000256" key="1">
    <source>
        <dbReference type="SAM" id="Phobius"/>
    </source>
</evidence>
<dbReference type="EMBL" id="CP119311">
    <property type="protein sequence ID" value="WEK34643.1"/>
    <property type="molecule type" value="Genomic_DNA"/>
</dbReference>
<dbReference type="InterPro" id="IPR032508">
    <property type="entry name" value="FecR_C"/>
</dbReference>
<dbReference type="Gene3D" id="3.55.50.30">
    <property type="match status" value="1"/>
</dbReference>
<dbReference type="AlphaFoldDB" id="A0AAJ5WQD0"/>
<gene>
    <name evidence="4" type="ORF">P0Y53_19325</name>
</gene>
<proteinExistence type="predicted"/>
<dbReference type="Gene3D" id="2.60.120.1440">
    <property type="match status" value="1"/>
</dbReference>
<name>A0AAJ5WQD0_9BACT</name>
<keyword evidence="1" id="KW-0472">Membrane</keyword>
<organism evidence="4 5">
    <name type="scientific">Candidatus Pseudobacter hemicellulosilyticus</name>
    <dbReference type="NCBI Taxonomy" id="3121375"/>
    <lineage>
        <taxon>Bacteria</taxon>
        <taxon>Pseudomonadati</taxon>
        <taxon>Bacteroidota</taxon>
        <taxon>Chitinophagia</taxon>
        <taxon>Chitinophagales</taxon>
        <taxon>Chitinophagaceae</taxon>
        <taxon>Pseudobacter</taxon>
    </lineage>
</organism>
<dbReference type="InterPro" id="IPR012373">
    <property type="entry name" value="Ferrdict_sens_TM"/>
</dbReference>
<dbReference type="PIRSF" id="PIRSF018266">
    <property type="entry name" value="FecR"/>
    <property type="match status" value="1"/>
</dbReference>
<feature type="transmembrane region" description="Helical" evidence="1">
    <location>
        <begin position="75"/>
        <end position="93"/>
    </location>
</feature>
<keyword evidence="1" id="KW-0812">Transmembrane</keyword>
<evidence type="ECO:0000313" key="5">
    <source>
        <dbReference type="Proteomes" id="UP001220610"/>
    </source>
</evidence>
<evidence type="ECO:0000259" key="2">
    <source>
        <dbReference type="Pfam" id="PF04773"/>
    </source>
</evidence>
<protein>
    <submittedName>
        <fullName evidence="4">FecR family protein</fullName>
    </submittedName>
</protein>
<feature type="domain" description="Protein FecR C-terminal" evidence="3">
    <location>
        <begin position="248"/>
        <end position="318"/>
    </location>
</feature>
<dbReference type="InterPro" id="IPR006860">
    <property type="entry name" value="FecR"/>
</dbReference>
<reference evidence="4" key="1">
    <citation type="submission" date="2023-03" db="EMBL/GenBank/DDBJ databases">
        <title>Andean soil-derived lignocellulolytic bacterial consortium as a source of novel taxa and putative plastic-active enzymes.</title>
        <authorList>
            <person name="Diaz-Garcia L."/>
            <person name="Chuvochina M."/>
            <person name="Feuerriegel G."/>
            <person name="Bunk B."/>
            <person name="Sproer C."/>
            <person name="Streit W.R."/>
            <person name="Rodriguez L.M."/>
            <person name="Overmann J."/>
            <person name="Jimenez D.J."/>
        </authorList>
    </citation>
    <scope>NUCLEOTIDE SEQUENCE</scope>
    <source>
        <strain evidence="4">MAG 7</strain>
    </source>
</reference>
<dbReference type="GO" id="GO:0016989">
    <property type="term" value="F:sigma factor antagonist activity"/>
    <property type="evidence" value="ECO:0007669"/>
    <property type="project" value="TreeGrafter"/>
</dbReference>
<dbReference type="PANTHER" id="PTHR30273">
    <property type="entry name" value="PERIPLASMIC SIGNAL SENSOR AND SIGMA FACTOR ACTIVATOR FECR-RELATED"/>
    <property type="match status" value="1"/>
</dbReference>
<sequence>MELYELQEILQKYRQGTATPEETRLVDAWFLQTEKEQIWLSPAEKEITEDRILAKLRAGIGIKPAIRRSIMQLPLIRIAAMLILFCGVSYTGYQYRYDLLDYFDPIEKLTVSSGMYDIKQVVLPDSTVITLAPNSSLTYPKKYRGRIRAVTFNGKGYFNVTKNRAQPFLVHTESIQVRVLGTSFVVNDQPQDSIAGVSVLTGKVNVGHHEQSLAILTPNKAISFNKVSGKSNVRDVDPAGQIGWVDKRLIFETTLLPAVLKALEENYHINILAPAGVVAGKVFTGEFTAEDPVTDMLDIITISTGLKYQQINGNTIKILP</sequence>
<accession>A0AAJ5WQD0</accession>